<evidence type="ECO:0000313" key="7">
    <source>
        <dbReference type="EMBL" id="EPX59665.1"/>
    </source>
</evidence>
<dbReference type="InterPro" id="IPR002502">
    <property type="entry name" value="Amidase_domain"/>
</dbReference>
<evidence type="ECO:0000256" key="1">
    <source>
        <dbReference type="ARBA" id="ARBA00001561"/>
    </source>
</evidence>
<dbReference type="eggNOG" id="COG3023">
    <property type="taxonomic scope" value="Bacteria"/>
</dbReference>
<gene>
    <name evidence="7" type="ORF">D187_002409</name>
</gene>
<dbReference type="InterPro" id="IPR036505">
    <property type="entry name" value="Amidase/PGRP_sf"/>
</dbReference>
<keyword evidence="4" id="KW-0961">Cell wall biogenesis/degradation</keyword>
<dbReference type="GO" id="GO:0008745">
    <property type="term" value="F:N-acetylmuramoyl-L-alanine amidase activity"/>
    <property type="evidence" value="ECO:0007669"/>
    <property type="project" value="UniProtKB-EC"/>
</dbReference>
<feature type="region of interest" description="Disordered" evidence="5">
    <location>
        <begin position="26"/>
        <end position="48"/>
    </location>
</feature>
<dbReference type="Pfam" id="PF25275">
    <property type="entry name" value="Golvesin_C"/>
    <property type="match status" value="1"/>
</dbReference>
<dbReference type="Proteomes" id="UP000011682">
    <property type="component" value="Unassembled WGS sequence"/>
</dbReference>
<name>S9P5G1_CYSF2</name>
<organism evidence="7 8">
    <name type="scientific">Cystobacter fuscus (strain ATCC 25194 / DSM 2262 / NBRC 100088 / M29)</name>
    <dbReference type="NCBI Taxonomy" id="1242864"/>
    <lineage>
        <taxon>Bacteria</taxon>
        <taxon>Pseudomonadati</taxon>
        <taxon>Myxococcota</taxon>
        <taxon>Myxococcia</taxon>
        <taxon>Myxococcales</taxon>
        <taxon>Cystobacterineae</taxon>
        <taxon>Archangiaceae</taxon>
        <taxon>Cystobacter</taxon>
    </lineage>
</organism>
<dbReference type="Gene3D" id="1.10.530.10">
    <property type="match status" value="1"/>
</dbReference>
<dbReference type="GO" id="GO:0009253">
    <property type="term" value="P:peptidoglycan catabolic process"/>
    <property type="evidence" value="ECO:0007669"/>
    <property type="project" value="InterPro"/>
</dbReference>
<dbReference type="SUPFAM" id="SSF55846">
    <property type="entry name" value="N-acetylmuramoyl-L-alanine amidase-like"/>
    <property type="match status" value="1"/>
</dbReference>
<dbReference type="SMART" id="SM00644">
    <property type="entry name" value="Ami_2"/>
    <property type="match status" value="1"/>
</dbReference>
<dbReference type="EC" id="3.5.1.28" evidence="2"/>
<comment type="catalytic activity">
    <reaction evidence="1">
        <text>Hydrolyzes the link between N-acetylmuramoyl residues and L-amino acid residues in certain cell-wall glycopeptides.</text>
        <dbReference type="EC" id="3.5.1.28"/>
    </reaction>
</comment>
<dbReference type="InterPro" id="IPR051206">
    <property type="entry name" value="NAMLAA_amidase_2"/>
</dbReference>
<dbReference type="OrthoDB" id="66275at2"/>
<accession>S9P5G1</accession>
<comment type="caution">
    <text evidence="7">The sequence shown here is derived from an EMBL/GenBank/DDBJ whole genome shotgun (WGS) entry which is preliminary data.</text>
</comment>
<evidence type="ECO:0000256" key="4">
    <source>
        <dbReference type="ARBA" id="ARBA00023316"/>
    </source>
</evidence>
<dbReference type="GO" id="GO:0071555">
    <property type="term" value="P:cell wall organization"/>
    <property type="evidence" value="ECO:0007669"/>
    <property type="project" value="UniProtKB-KW"/>
</dbReference>
<keyword evidence="8" id="KW-1185">Reference proteome</keyword>
<dbReference type="PANTHER" id="PTHR30417">
    <property type="entry name" value="N-ACETYLMURAMOYL-L-ALANINE AMIDASE AMID"/>
    <property type="match status" value="1"/>
</dbReference>
<evidence type="ECO:0000256" key="2">
    <source>
        <dbReference type="ARBA" id="ARBA00011901"/>
    </source>
</evidence>
<feature type="domain" description="N-acetylmuramoyl-L-alanine amidase" evidence="6">
    <location>
        <begin position="228"/>
        <end position="376"/>
    </location>
</feature>
<dbReference type="Pfam" id="PF01510">
    <property type="entry name" value="Amidase_2"/>
    <property type="match status" value="1"/>
</dbReference>
<sequence length="536" mass="56856">MRPFRPPMVAAVAALCLSACGPQDTVENAPPSAVEDTRTPEQSEAQRTPHELNEAFARAAGEFQVPADLLKAIAYAETRFEMLSTQQEFEGMPAAHGLMALRGENLARGARLAGVTEEAARTKPEENIRAAAALLSSYAAQAGLDRSDVGAWAPVVVKLSGITHPDAQAEYVHRDVYGVMRKGMVARTPEGRVAVSLMPSEVAARFDSPRVRAMLAGPDYAAAVWRPSPNYGSRPTGAQGDVQMIVIHTCEGTYSSCWSWLTNSASGVSAHYVVREDGGEISQLVRESDRGWHVGASYDPSLNGGTMGSLSGVSVNHFSVGIEHGGSASQSSFPAGQIEASAKLSCDISKGQAVPIDSYHIVAHGKLQPASRTDPGPNWPWSTYLSKVKSYCGTPSTTAITVDSDNALNDSAKGYIELTGTWASASSTPNYFGSDYLYAATEAVSEPATFHFYLPTAGTRTISAWWTSGTNRSTATPFVVYGGATKLGSVNVNQQVGGGAWNTLGTWSFPAGWNKVQVSRWAPAGFVVVADAIRVQ</sequence>
<dbReference type="Gene3D" id="3.40.80.10">
    <property type="entry name" value="Peptidoglycan recognition protein-like"/>
    <property type="match status" value="1"/>
</dbReference>
<evidence type="ECO:0000256" key="3">
    <source>
        <dbReference type="ARBA" id="ARBA00022801"/>
    </source>
</evidence>
<dbReference type="InterPro" id="IPR033803">
    <property type="entry name" value="CBD-like_Golvesin-Xly"/>
</dbReference>
<dbReference type="InterPro" id="IPR008258">
    <property type="entry name" value="Transglycosylase_SLT_dom_1"/>
</dbReference>
<dbReference type="EMBL" id="ANAH02000015">
    <property type="protein sequence ID" value="EPX59665.1"/>
    <property type="molecule type" value="Genomic_DNA"/>
</dbReference>
<evidence type="ECO:0000259" key="6">
    <source>
        <dbReference type="SMART" id="SM00644"/>
    </source>
</evidence>
<protein>
    <recommendedName>
        <fullName evidence="2">N-acetylmuramoyl-L-alanine amidase</fullName>
        <ecNumber evidence="2">3.5.1.28</ecNumber>
    </recommendedName>
</protein>
<dbReference type="PANTHER" id="PTHR30417:SF1">
    <property type="entry name" value="N-ACETYLMURAMOYL-L-ALANINE AMIDASE AMID"/>
    <property type="match status" value="1"/>
</dbReference>
<dbReference type="CDD" id="cd06583">
    <property type="entry name" value="PGRP"/>
    <property type="match status" value="1"/>
</dbReference>
<proteinExistence type="predicted"/>
<evidence type="ECO:0000313" key="8">
    <source>
        <dbReference type="Proteomes" id="UP000011682"/>
    </source>
</evidence>
<dbReference type="CDD" id="cd14488">
    <property type="entry name" value="CBM6-CBM35-CBM36_like_2"/>
    <property type="match status" value="1"/>
</dbReference>
<dbReference type="AlphaFoldDB" id="S9P5G1"/>
<dbReference type="Pfam" id="PF01464">
    <property type="entry name" value="SLT"/>
    <property type="match status" value="1"/>
</dbReference>
<dbReference type="GO" id="GO:0009254">
    <property type="term" value="P:peptidoglycan turnover"/>
    <property type="evidence" value="ECO:0007669"/>
    <property type="project" value="TreeGrafter"/>
</dbReference>
<reference evidence="7" key="1">
    <citation type="submission" date="2013-05" db="EMBL/GenBank/DDBJ databases">
        <title>Genome assembly of Cystobacter fuscus DSM 2262.</title>
        <authorList>
            <person name="Sharma G."/>
            <person name="Khatri I."/>
            <person name="Kaur C."/>
            <person name="Mayilraj S."/>
            <person name="Subramanian S."/>
        </authorList>
    </citation>
    <scope>NUCLEOTIDE SEQUENCE [LARGE SCALE GENOMIC DNA]</scope>
    <source>
        <strain evidence="7">DSM 2262</strain>
    </source>
</reference>
<keyword evidence="3" id="KW-0378">Hydrolase</keyword>
<dbReference type="InterPro" id="IPR023346">
    <property type="entry name" value="Lysozyme-like_dom_sf"/>
</dbReference>
<dbReference type="RefSeq" id="WP_002625662.1">
    <property type="nucleotide sequence ID" value="NZ_ANAH02000015.1"/>
</dbReference>
<dbReference type="SUPFAM" id="SSF53955">
    <property type="entry name" value="Lysozyme-like"/>
    <property type="match status" value="1"/>
</dbReference>
<evidence type="ECO:0000256" key="5">
    <source>
        <dbReference type="SAM" id="MobiDB-lite"/>
    </source>
</evidence>